<reference evidence="4 5" key="1">
    <citation type="submission" date="2022-03" db="EMBL/GenBank/DDBJ databases">
        <authorList>
            <person name="Macdonald S."/>
            <person name="Ahmed S."/>
            <person name="Newling K."/>
        </authorList>
    </citation>
    <scope>NUCLEOTIDE SEQUENCE [LARGE SCALE GENOMIC DNA]</scope>
</reference>
<dbReference type="Pfam" id="PF02902">
    <property type="entry name" value="Peptidase_C48"/>
    <property type="match status" value="1"/>
</dbReference>
<dbReference type="GO" id="GO:0006508">
    <property type="term" value="P:proteolysis"/>
    <property type="evidence" value="ECO:0007669"/>
    <property type="project" value="UniProtKB-KW"/>
</dbReference>
<dbReference type="InterPro" id="IPR003653">
    <property type="entry name" value="Peptidase_C48_C"/>
</dbReference>
<evidence type="ECO:0000256" key="1">
    <source>
        <dbReference type="ARBA" id="ARBA00022670"/>
    </source>
</evidence>
<keyword evidence="2" id="KW-0378">Hydrolase</keyword>
<name>A0ABC8L3H2_ERUVS</name>
<sequence length="90" mass="10339">MFFKHLSSPLRRFMSWSRKFGILLMADGYQNVRSGDCGPVAMKFMELAATGVEEPDVEDLTDLLVDIMRKQYAMDVYKEWIVPLYMGGGH</sequence>
<evidence type="ECO:0000259" key="3">
    <source>
        <dbReference type="Pfam" id="PF02902"/>
    </source>
</evidence>
<dbReference type="AlphaFoldDB" id="A0ABC8L3H2"/>
<dbReference type="Proteomes" id="UP001642260">
    <property type="component" value="Unassembled WGS sequence"/>
</dbReference>
<gene>
    <name evidence="4" type="ORF">ERUC_LOCUS29879</name>
</gene>
<evidence type="ECO:0000313" key="4">
    <source>
        <dbReference type="EMBL" id="CAH8364123.1"/>
    </source>
</evidence>
<keyword evidence="1" id="KW-0645">Protease</keyword>
<dbReference type="GO" id="GO:0008233">
    <property type="term" value="F:peptidase activity"/>
    <property type="evidence" value="ECO:0007669"/>
    <property type="project" value="UniProtKB-KW"/>
</dbReference>
<keyword evidence="5" id="KW-1185">Reference proteome</keyword>
<feature type="domain" description="Ubiquitin-like protease family profile" evidence="3">
    <location>
        <begin position="27"/>
        <end position="80"/>
    </location>
</feature>
<comment type="caution">
    <text evidence="4">The sequence shown here is derived from an EMBL/GenBank/DDBJ whole genome shotgun (WGS) entry which is preliminary data.</text>
</comment>
<proteinExistence type="predicted"/>
<accession>A0ABC8L3H2</accession>
<organism evidence="4 5">
    <name type="scientific">Eruca vesicaria subsp. sativa</name>
    <name type="common">Garden rocket</name>
    <name type="synonym">Eruca sativa</name>
    <dbReference type="NCBI Taxonomy" id="29727"/>
    <lineage>
        <taxon>Eukaryota</taxon>
        <taxon>Viridiplantae</taxon>
        <taxon>Streptophyta</taxon>
        <taxon>Embryophyta</taxon>
        <taxon>Tracheophyta</taxon>
        <taxon>Spermatophyta</taxon>
        <taxon>Magnoliopsida</taxon>
        <taxon>eudicotyledons</taxon>
        <taxon>Gunneridae</taxon>
        <taxon>Pentapetalae</taxon>
        <taxon>rosids</taxon>
        <taxon>malvids</taxon>
        <taxon>Brassicales</taxon>
        <taxon>Brassicaceae</taxon>
        <taxon>Brassiceae</taxon>
        <taxon>Eruca</taxon>
    </lineage>
</organism>
<protein>
    <recommendedName>
        <fullName evidence="3">Ubiquitin-like protease family profile domain-containing protein</fullName>
    </recommendedName>
</protein>
<evidence type="ECO:0000313" key="5">
    <source>
        <dbReference type="Proteomes" id="UP001642260"/>
    </source>
</evidence>
<evidence type="ECO:0000256" key="2">
    <source>
        <dbReference type="ARBA" id="ARBA00022801"/>
    </source>
</evidence>
<dbReference type="EMBL" id="CAKOAT010377822">
    <property type="protein sequence ID" value="CAH8364123.1"/>
    <property type="molecule type" value="Genomic_DNA"/>
</dbReference>